<dbReference type="InterPro" id="IPR011545">
    <property type="entry name" value="DEAD/DEAH_box_helicase_dom"/>
</dbReference>
<dbReference type="GO" id="GO:0003676">
    <property type="term" value="F:nucleic acid binding"/>
    <property type="evidence" value="ECO:0007669"/>
    <property type="project" value="InterPro"/>
</dbReference>
<dbReference type="CDD" id="cd12252">
    <property type="entry name" value="RRM_DbpA"/>
    <property type="match status" value="1"/>
</dbReference>
<feature type="domain" description="Helicase ATP-binding" evidence="6">
    <location>
        <begin position="27"/>
        <end position="194"/>
    </location>
</feature>
<dbReference type="SUPFAM" id="SSF52540">
    <property type="entry name" value="P-loop containing nucleoside triphosphate hydrolases"/>
    <property type="match status" value="1"/>
</dbReference>
<organism evidence="8 9">
    <name type="scientific">Grylomicrobium aquisgranensis</name>
    <dbReference type="NCBI Taxonomy" id="2926318"/>
    <lineage>
        <taxon>Bacteria</taxon>
        <taxon>Bacillati</taxon>
        <taxon>Bacillota</taxon>
        <taxon>Erysipelotrichia</taxon>
        <taxon>Erysipelotrichales</taxon>
        <taxon>Erysipelotrichaceae</taxon>
        <taxon>Grylomicrobium</taxon>
    </lineage>
</organism>
<evidence type="ECO:0000256" key="3">
    <source>
        <dbReference type="ARBA" id="ARBA00022806"/>
    </source>
</evidence>
<dbReference type="Gene3D" id="3.30.70.330">
    <property type="match status" value="1"/>
</dbReference>
<dbReference type="PROSITE" id="PS51194">
    <property type="entry name" value="HELICASE_CTER"/>
    <property type="match status" value="1"/>
</dbReference>
<dbReference type="InterPro" id="IPR027417">
    <property type="entry name" value="P-loop_NTPase"/>
</dbReference>
<comment type="caution">
    <text evidence="8">The sequence shown here is derived from an EMBL/GenBank/DDBJ whole genome shotgun (WGS) entry which is preliminary data.</text>
</comment>
<dbReference type="GO" id="GO:0005524">
    <property type="term" value="F:ATP binding"/>
    <property type="evidence" value="ECO:0007669"/>
    <property type="project" value="UniProtKB-KW"/>
</dbReference>
<dbReference type="AlphaFoldDB" id="A0AB35U103"/>
<sequence length="449" mass="50028">MIAKEALQKAMVHCGMKNLRPIQQKCIPLLKQGKSLYVQAHTGAGKTAAYLLPALDCIKENRETQVLVLAPTRELAVQVEQTAQRLSLYTRIHTACLIGGMPIEQQENLLKQGAELVIGTPGRLLDLIHQNRLNLKSVTLTIIDEADMMAGTGQSEETKQILEQVKGQRAVFSATLHEDVKSFLPEPYEEVILDEAKLSQNIKAYDILTQNKKETLLELLHEDGIQQAIVFVNHRSDANTICDVLSHHEILAAPFSAYFDEAKRLHTLHQFEQGEIRVLCATDAAARGLDLTSISRVIHYDLPVDMDTFLHRSGRSGHQEQAGMTIALLDQDDQDSVVGKQIMDIAEPYQIRNQAGDLSRPIAKAAAENVDATEILLLLGKKDGIRIKDVIGALCARMPFEKIGRLQLQDRYCAVIIFLPREKVLPLLEGLTIKKKKVKVQLRQKSVLA</sequence>
<dbReference type="RefSeq" id="WP_370595388.1">
    <property type="nucleotide sequence ID" value="NZ_JALBUR010000002.1"/>
</dbReference>
<dbReference type="EMBL" id="JALBUR010000002">
    <property type="protein sequence ID" value="MDX8418758.1"/>
    <property type="molecule type" value="Genomic_DNA"/>
</dbReference>
<dbReference type="SMART" id="SM00490">
    <property type="entry name" value="HELICc"/>
    <property type="match status" value="1"/>
</dbReference>
<gene>
    <name evidence="8" type="ORF">MOZ60_01465</name>
</gene>
<dbReference type="InterPro" id="IPR014001">
    <property type="entry name" value="Helicase_ATP-bd"/>
</dbReference>
<feature type="domain" description="Helicase C-terminal" evidence="7">
    <location>
        <begin position="212"/>
        <end position="366"/>
    </location>
</feature>
<dbReference type="Gene3D" id="3.40.50.300">
    <property type="entry name" value="P-loop containing nucleotide triphosphate hydrolases"/>
    <property type="match status" value="2"/>
</dbReference>
<dbReference type="Proteomes" id="UP001286174">
    <property type="component" value="Unassembled WGS sequence"/>
</dbReference>
<evidence type="ECO:0000313" key="9">
    <source>
        <dbReference type="Proteomes" id="UP001286174"/>
    </source>
</evidence>
<dbReference type="PANTHER" id="PTHR47959:SF1">
    <property type="entry name" value="ATP-DEPENDENT RNA HELICASE DBPA"/>
    <property type="match status" value="1"/>
</dbReference>
<protein>
    <submittedName>
        <fullName evidence="8">DEAD/DEAH box helicase</fullName>
    </submittedName>
</protein>
<dbReference type="CDD" id="cd18787">
    <property type="entry name" value="SF2_C_DEAD"/>
    <property type="match status" value="1"/>
</dbReference>
<evidence type="ECO:0000259" key="7">
    <source>
        <dbReference type="PROSITE" id="PS51194"/>
    </source>
</evidence>
<name>A0AB35U103_9FIRM</name>
<evidence type="ECO:0000256" key="1">
    <source>
        <dbReference type="ARBA" id="ARBA00022741"/>
    </source>
</evidence>
<evidence type="ECO:0000256" key="5">
    <source>
        <dbReference type="ARBA" id="ARBA00038437"/>
    </source>
</evidence>
<dbReference type="InterPro" id="IPR001650">
    <property type="entry name" value="Helicase_C-like"/>
</dbReference>
<dbReference type="PANTHER" id="PTHR47959">
    <property type="entry name" value="ATP-DEPENDENT RNA HELICASE RHLE-RELATED"/>
    <property type="match status" value="1"/>
</dbReference>
<evidence type="ECO:0000256" key="4">
    <source>
        <dbReference type="ARBA" id="ARBA00022840"/>
    </source>
</evidence>
<dbReference type="GO" id="GO:0005829">
    <property type="term" value="C:cytosol"/>
    <property type="evidence" value="ECO:0007669"/>
    <property type="project" value="TreeGrafter"/>
</dbReference>
<reference evidence="8 9" key="1">
    <citation type="submission" date="2022-03" db="EMBL/GenBank/DDBJ databases">
        <title>Novel taxa within the pig intestine.</title>
        <authorList>
            <person name="Wylensek D."/>
            <person name="Bishof K."/>
            <person name="Afrizal A."/>
            <person name="Clavel T."/>
        </authorList>
    </citation>
    <scope>NUCLEOTIDE SEQUENCE [LARGE SCALE GENOMIC DNA]</scope>
    <source>
        <strain evidence="8 9">CLA-KB-P133</strain>
    </source>
</reference>
<dbReference type="InterPro" id="IPR050079">
    <property type="entry name" value="DEAD_box_RNA_helicase"/>
</dbReference>
<dbReference type="Pfam" id="PF00271">
    <property type="entry name" value="Helicase_C"/>
    <property type="match status" value="1"/>
</dbReference>
<comment type="similarity">
    <text evidence="5">Belongs to the DEAD box helicase family.</text>
</comment>
<dbReference type="InterPro" id="IPR044742">
    <property type="entry name" value="DEAD/DEAH_RhlB"/>
</dbReference>
<keyword evidence="4" id="KW-0067">ATP-binding</keyword>
<dbReference type="PROSITE" id="PS51192">
    <property type="entry name" value="HELICASE_ATP_BIND_1"/>
    <property type="match status" value="1"/>
</dbReference>
<keyword evidence="2" id="KW-0378">Hydrolase</keyword>
<dbReference type="SMART" id="SM00487">
    <property type="entry name" value="DEXDc"/>
    <property type="match status" value="1"/>
</dbReference>
<keyword evidence="1" id="KW-0547">Nucleotide-binding</keyword>
<proteinExistence type="inferred from homology"/>
<evidence type="ECO:0000259" key="6">
    <source>
        <dbReference type="PROSITE" id="PS51192"/>
    </source>
</evidence>
<evidence type="ECO:0000256" key="2">
    <source>
        <dbReference type="ARBA" id="ARBA00022801"/>
    </source>
</evidence>
<dbReference type="InterPro" id="IPR012677">
    <property type="entry name" value="Nucleotide-bd_a/b_plait_sf"/>
</dbReference>
<accession>A0AB35U103</accession>
<keyword evidence="9" id="KW-1185">Reference proteome</keyword>
<dbReference type="GO" id="GO:0016787">
    <property type="term" value="F:hydrolase activity"/>
    <property type="evidence" value="ECO:0007669"/>
    <property type="project" value="UniProtKB-KW"/>
</dbReference>
<keyword evidence="3 8" id="KW-0347">Helicase</keyword>
<dbReference type="CDD" id="cd00268">
    <property type="entry name" value="DEADc"/>
    <property type="match status" value="1"/>
</dbReference>
<evidence type="ECO:0000313" key="8">
    <source>
        <dbReference type="EMBL" id="MDX8418758.1"/>
    </source>
</evidence>
<dbReference type="GO" id="GO:0003724">
    <property type="term" value="F:RNA helicase activity"/>
    <property type="evidence" value="ECO:0007669"/>
    <property type="project" value="TreeGrafter"/>
</dbReference>
<dbReference type="Pfam" id="PF00270">
    <property type="entry name" value="DEAD"/>
    <property type="match status" value="1"/>
</dbReference>